<evidence type="ECO:0000256" key="4">
    <source>
        <dbReference type="PIRNR" id="PIRNR006078"/>
    </source>
</evidence>
<organism evidence="5 6">
    <name type="scientific">Arenibacter antarcticus</name>
    <dbReference type="NCBI Taxonomy" id="2040469"/>
    <lineage>
        <taxon>Bacteria</taxon>
        <taxon>Pseudomonadati</taxon>
        <taxon>Bacteroidota</taxon>
        <taxon>Flavobacteriia</taxon>
        <taxon>Flavobacteriales</taxon>
        <taxon>Flavobacteriaceae</taxon>
        <taxon>Arenibacter</taxon>
    </lineage>
</organism>
<sequence>MKIIVAPDSFKDCLSAKEVSASITKGIRQVYPEAIILEIPLSDGGEGLIDALLDGISGTVLTVPVLDPLGRTIRSEFGVLKDGKTAIIELARASGLELLKEKERNPLLTSTYGTGQLIKAALDHGCEKIIVGLGGSATNDGGTGMLKALGARFLDVRGEEVGDGGGQLENLERIDLSNFDTRIGDCEVVVACDVSNPLAGPNGASFIYGAQKGGDERSLELLDNSLYKYGSVIRDQFNIDVVNKEGAGAAGGTGAALLAFMNGKIVNGIDLVLQMVSMEQHLNNTDLVVTGEGKIDLQTLNGKTVVGVSKMAKKHQVPVIVLAGKVGDHMNAIFELGVTAVFPIVDGPIALEEALKKAPQLLERTARNIMNTIKEFKVKDRQ</sequence>
<evidence type="ECO:0000256" key="1">
    <source>
        <dbReference type="ARBA" id="ARBA00006284"/>
    </source>
</evidence>
<dbReference type="InterPro" id="IPR004381">
    <property type="entry name" value="Glycerate_kinase"/>
</dbReference>
<dbReference type="Proteomes" id="UP001597532">
    <property type="component" value="Unassembled WGS sequence"/>
</dbReference>
<dbReference type="EMBL" id="JBHUOK010000032">
    <property type="protein sequence ID" value="MFD2791201.1"/>
    <property type="molecule type" value="Genomic_DNA"/>
</dbReference>
<dbReference type="InterPro" id="IPR036129">
    <property type="entry name" value="Glycerate_kinase_sf"/>
</dbReference>
<gene>
    <name evidence="5" type="ORF">ACFS1K_15600</name>
</gene>
<name>A0ABW5VMN3_9FLAO</name>
<evidence type="ECO:0000256" key="2">
    <source>
        <dbReference type="ARBA" id="ARBA00022679"/>
    </source>
</evidence>
<proteinExistence type="inferred from homology"/>
<dbReference type="Gene3D" id="3.40.50.10350">
    <property type="entry name" value="Glycerate kinase, domain 1"/>
    <property type="match status" value="1"/>
</dbReference>
<reference evidence="6" key="1">
    <citation type="journal article" date="2019" name="Int. J. Syst. Evol. Microbiol.">
        <title>The Global Catalogue of Microorganisms (GCM) 10K type strain sequencing project: providing services to taxonomists for standard genome sequencing and annotation.</title>
        <authorList>
            <consortium name="The Broad Institute Genomics Platform"/>
            <consortium name="The Broad Institute Genome Sequencing Center for Infectious Disease"/>
            <person name="Wu L."/>
            <person name="Ma J."/>
        </authorList>
    </citation>
    <scope>NUCLEOTIDE SEQUENCE [LARGE SCALE GENOMIC DNA]</scope>
    <source>
        <strain evidence="6">KCTC 52924</strain>
    </source>
</reference>
<keyword evidence="6" id="KW-1185">Reference proteome</keyword>
<keyword evidence="3 4" id="KW-0418">Kinase</keyword>
<dbReference type="InterPro" id="IPR018193">
    <property type="entry name" value="Glyc_kinase_flavodox-like_fold"/>
</dbReference>
<dbReference type="InterPro" id="IPR018197">
    <property type="entry name" value="Glycerate_kinase_RE-like"/>
</dbReference>
<evidence type="ECO:0000313" key="6">
    <source>
        <dbReference type="Proteomes" id="UP001597532"/>
    </source>
</evidence>
<keyword evidence="2 4" id="KW-0808">Transferase</keyword>
<dbReference type="Pfam" id="PF02595">
    <property type="entry name" value="Gly_kinase"/>
    <property type="match status" value="1"/>
</dbReference>
<evidence type="ECO:0000313" key="5">
    <source>
        <dbReference type="EMBL" id="MFD2791201.1"/>
    </source>
</evidence>
<dbReference type="Gene3D" id="3.90.1510.10">
    <property type="entry name" value="Glycerate kinase, domain 2"/>
    <property type="match status" value="1"/>
</dbReference>
<dbReference type="SUPFAM" id="SSF110738">
    <property type="entry name" value="Glycerate kinase I"/>
    <property type="match status" value="1"/>
</dbReference>
<dbReference type="NCBIfam" id="TIGR00045">
    <property type="entry name" value="glycerate kinase"/>
    <property type="match status" value="1"/>
</dbReference>
<comment type="caution">
    <text evidence="5">The sequence shown here is derived from an EMBL/GenBank/DDBJ whole genome shotgun (WGS) entry which is preliminary data.</text>
</comment>
<protein>
    <submittedName>
        <fullName evidence="5">Glycerate kinase</fullName>
    </submittedName>
</protein>
<dbReference type="GO" id="GO:0016301">
    <property type="term" value="F:kinase activity"/>
    <property type="evidence" value="ECO:0007669"/>
    <property type="project" value="UniProtKB-KW"/>
</dbReference>
<comment type="similarity">
    <text evidence="1 4">Belongs to the glycerate kinase type-1 family.</text>
</comment>
<evidence type="ECO:0000256" key="3">
    <source>
        <dbReference type="ARBA" id="ARBA00022777"/>
    </source>
</evidence>
<dbReference type="PANTHER" id="PTHR21599:SF0">
    <property type="entry name" value="GLYCERATE KINASE"/>
    <property type="match status" value="1"/>
</dbReference>
<dbReference type="RefSeq" id="WP_251806404.1">
    <property type="nucleotide sequence ID" value="NZ_CP166679.1"/>
</dbReference>
<dbReference type="PIRSF" id="PIRSF006078">
    <property type="entry name" value="GlxK"/>
    <property type="match status" value="1"/>
</dbReference>
<accession>A0ABW5VMN3</accession>
<dbReference type="PANTHER" id="PTHR21599">
    <property type="entry name" value="GLYCERATE KINASE"/>
    <property type="match status" value="1"/>
</dbReference>